<keyword evidence="4 5" id="KW-0472">Membrane</keyword>
<dbReference type="Proteomes" id="UP000199470">
    <property type="component" value="Unassembled WGS sequence"/>
</dbReference>
<evidence type="ECO:0000256" key="5">
    <source>
        <dbReference type="SAM" id="Phobius"/>
    </source>
</evidence>
<feature type="domain" description="Sodium/calcium exchanger membrane region" evidence="6">
    <location>
        <begin position="163"/>
        <end position="300"/>
    </location>
</feature>
<name>A0A1I4PK00_9BURK</name>
<dbReference type="GO" id="GO:0006874">
    <property type="term" value="P:intracellular calcium ion homeostasis"/>
    <property type="evidence" value="ECO:0007669"/>
    <property type="project" value="TreeGrafter"/>
</dbReference>
<dbReference type="STRING" id="758825.SAMN02982985_03489"/>
<feature type="transmembrane region" description="Helical" evidence="5">
    <location>
        <begin position="256"/>
        <end position="275"/>
    </location>
</feature>
<evidence type="ECO:0000313" key="7">
    <source>
        <dbReference type="EMBL" id="SFM28161.1"/>
    </source>
</evidence>
<organism evidence="7 8">
    <name type="scientific">Rugamonas rubra</name>
    <dbReference type="NCBI Taxonomy" id="758825"/>
    <lineage>
        <taxon>Bacteria</taxon>
        <taxon>Pseudomonadati</taxon>
        <taxon>Pseudomonadota</taxon>
        <taxon>Betaproteobacteria</taxon>
        <taxon>Burkholderiales</taxon>
        <taxon>Oxalobacteraceae</taxon>
        <taxon>Telluria group</taxon>
        <taxon>Rugamonas</taxon>
    </lineage>
</organism>
<evidence type="ECO:0000313" key="8">
    <source>
        <dbReference type="Proteomes" id="UP000199470"/>
    </source>
</evidence>
<feature type="transmembrane region" description="Helical" evidence="5">
    <location>
        <begin position="231"/>
        <end position="250"/>
    </location>
</feature>
<dbReference type="InterPro" id="IPR004481">
    <property type="entry name" value="K/Na/Ca-exchanger"/>
</dbReference>
<accession>A0A1I4PK00</accession>
<evidence type="ECO:0000256" key="3">
    <source>
        <dbReference type="ARBA" id="ARBA00022989"/>
    </source>
</evidence>
<feature type="transmembrane region" description="Helical" evidence="5">
    <location>
        <begin position="74"/>
        <end position="94"/>
    </location>
</feature>
<feature type="transmembrane region" description="Helical" evidence="5">
    <location>
        <begin position="197"/>
        <end position="219"/>
    </location>
</feature>
<feature type="domain" description="Sodium/calcium exchanger membrane region" evidence="6">
    <location>
        <begin position="2"/>
        <end position="140"/>
    </location>
</feature>
<dbReference type="PANTHER" id="PTHR10846:SF8">
    <property type="entry name" value="INNER MEMBRANE PROTEIN YRBG"/>
    <property type="match status" value="1"/>
</dbReference>
<dbReference type="InterPro" id="IPR044880">
    <property type="entry name" value="NCX_ion-bd_dom_sf"/>
</dbReference>
<keyword evidence="2 5" id="KW-0812">Transmembrane</keyword>
<dbReference type="GO" id="GO:0005886">
    <property type="term" value="C:plasma membrane"/>
    <property type="evidence" value="ECO:0007669"/>
    <property type="project" value="TreeGrafter"/>
</dbReference>
<gene>
    <name evidence="7" type="ORF">SAMN02982985_03489</name>
</gene>
<keyword evidence="8" id="KW-1185">Reference proteome</keyword>
<keyword evidence="3 5" id="KW-1133">Transmembrane helix</keyword>
<dbReference type="Gene3D" id="1.20.1420.30">
    <property type="entry name" value="NCX, central ion-binding region"/>
    <property type="match status" value="1"/>
</dbReference>
<evidence type="ECO:0000256" key="4">
    <source>
        <dbReference type="ARBA" id="ARBA00023136"/>
    </source>
</evidence>
<evidence type="ECO:0000256" key="1">
    <source>
        <dbReference type="ARBA" id="ARBA00004141"/>
    </source>
</evidence>
<dbReference type="AlphaFoldDB" id="A0A1I4PK00"/>
<feature type="transmembrane region" description="Helical" evidence="5">
    <location>
        <begin position="287"/>
        <end position="304"/>
    </location>
</feature>
<dbReference type="GO" id="GO:0008273">
    <property type="term" value="F:calcium, potassium:sodium antiporter activity"/>
    <property type="evidence" value="ECO:0007669"/>
    <property type="project" value="TreeGrafter"/>
</dbReference>
<evidence type="ECO:0000256" key="2">
    <source>
        <dbReference type="ARBA" id="ARBA00022692"/>
    </source>
</evidence>
<feature type="transmembrane region" description="Helical" evidence="5">
    <location>
        <begin position="126"/>
        <end position="144"/>
    </location>
</feature>
<reference evidence="7 8" key="1">
    <citation type="submission" date="2016-10" db="EMBL/GenBank/DDBJ databases">
        <authorList>
            <person name="de Groot N.N."/>
        </authorList>
    </citation>
    <scope>NUCLEOTIDE SEQUENCE [LARGE SCALE GENOMIC DNA]</scope>
    <source>
        <strain evidence="7 8">ATCC 43154</strain>
    </source>
</reference>
<dbReference type="PANTHER" id="PTHR10846">
    <property type="entry name" value="SODIUM/POTASSIUM/CALCIUM EXCHANGER"/>
    <property type="match status" value="1"/>
</dbReference>
<evidence type="ECO:0000259" key="6">
    <source>
        <dbReference type="Pfam" id="PF01699"/>
    </source>
</evidence>
<feature type="transmembrane region" description="Helical" evidence="5">
    <location>
        <begin position="101"/>
        <end position="120"/>
    </location>
</feature>
<dbReference type="EMBL" id="FOTW01000016">
    <property type="protein sequence ID" value="SFM28161.1"/>
    <property type="molecule type" value="Genomic_DNA"/>
</dbReference>
<dbReference type="GO" id="GO:0005262">
    <property type="term" value="F:calcium channel activity"/>
    <property type="evidence" value="ECO:0007669"/>
    <property type="project" value="TreeGrafter"/>
</dbReference>
<dbReference type="Pfam" id="PF01699">
    <property type="entry name" value="Na_Ca_ex"/>
    <property type="match status" value="2"/>
</dbReference>
<comment type="subcellular location">
    <subcellularLocation>
        <location evidence="1">Membrane</location>
        <topology evidence="1">Multi-pass membrane protein</topology>
    </subcellularLocation>
</comment>
<sequence length="305" mass="31392">MLMVVSAILLAAIGGASFLKGMLAVSSWLRLPKLLVATTIAAFATSGPEMAVSSLAAIAGKPGIGLGDALGSNVVNLGLILGIALLFGPMAICVAQCRRDFMLALIVPPLTFILALDGMLSRVEGMLFLTLFTLWLILVVKQAIGHRRHTPADPAIQSGIARAWILLVVGMAALLVAGKLFVSGASSIALAMGLHPYVIGATVVAVGTSMPELVTVVLARWRGHDDVGLGTILGSNLFNGLAVIGVAATIHPIAVPFGEVAPALAFGVITLLLLFSRRSTISPWRGALLIAAYSAFVLFTAAGAL</sequence>
<dbReference type="InterPro" id="IPR004837">
    <property type="entry name" value="NaCa_Exmemb"/>
</dbReference>
<proteinExistence type="predicted"/>
<feature type="transmembrane region" description="Helical" evidence="5">
    <location>
        <begin position="164"/>
        <end position="191"/>
    </location>
</feature>
<protein>
    <submittedName>
        <fullName evidence="7">Cation:H+ antiporter</fullName>
    </submittedName>
</protein>